<gene>
    <name evidence="2" type="ordered locus">CHU_3120</name>
</gene>
<feature type="signal peptide" evidence="1">
    <location>
        <begin position="1"/>
        <end position="20"/>
    </location>
</feature>
<dbReference type="KEGG" id="chu:CHU_3120"/>
<evidence type="ECO:0008006" key="4">
    <source>
        <dbReference type="Google" id="ProtNLM"/>
    </source>
</evidence>
<organism evidence="2 3">
    <name type="scientific">Cytophaga hutchinsonii (strain ATCC 33406 / DSM 1761 / CIP 103989 / NBRC 15051 / NCIMB 9469 / D465)</name>
    <dbReference type="NCBI Taxonomy" id="269798"/>
    <lineage>
        <taxon>Bacteria</taxon>
        <taxon>Pseudomonadati</taxon>
        <taxon>Bacteroidota</taxon>
        <taxon>Cytophagia</taxon>
        <taxon>Cytophagales</taxon>
        <taxon>Cytophagaceae</taxon>
        <taxon>Cytophaga</taxon>
    </lineage>
</organism>
<protein>
    <recommendedName>
        <fullName evidence="4">Lipoprotein</fullName>
    </recommendedName>
</protein>
<dbReference type="EMBL" id="CP000383">
    <property type="protein sequence ID" value="ABG60360.1"/>
    <property type="molecule type" value="Genomic_DNA"/>
</dbReference>
<evidence type="ECO:0000313" key="2">
    <source>
        <dbReference type="EMBL" id="ABG60360.1"/>
    </source>
</evidence>
<accession>A0A6N4SVU7</accession>
<evidence type="ECO:0000313" key="3">
    <source>
        <dbReference type="Proteomes" id="UP000001822"/>
    </source>
</evidence>
<keyword evidence="1" id="KW-0732">Signal</keyword>
<evidence type="ECO:0000256" key="1">
    <source>
        <dbReference type="SAM" id="SignalP"/>
    </source>
</evidence>
<sequence length="482" mass="55090">MMSIKNCVLCTMLFLGVCIASCDIKQQKTISEEIVSAKAAEPKRADTAFNSVKGQVKEFTIDPKKKNNLLSKKGIKIAIPENAFVTSNGKTPEGPVSVTVSEYHNPADILASGINMQYNTAEGPIQMESAGMFNMQASCEGKPLQIAQNKKIDIEVPSTNKDIDFNLYYFDTLTNTWTETQKILPVKEKQQEQTIVTSLKKENEADPQMTIEWAASKPVQRRINGKVISLVKPDCMYDNTFFTIPLMTDQYPELALYKEAVWTGYLTQDKMKVAAAFEVDQLISAKIVERETPLNKYLVSMEFKNIKITAYMKIASLPEQCETNEELYTAYLNERPVDEARIEKIENKRKVQKKTDEIYRTFSITRMGLWNCDRLYVLTKKALVHARFRNASTNEFYTPQTTYLIDKNINSVWVYNTTIVLNPDSDNVILFVTDKGKICYTRLNKLSETRDEKEMALTIDVNEMPDKPNNTEDLYLLIRKKM</sequence>
<dbReference type="AlphaFoldDB" id="A0A6N4SVU7"/>
<feature type="chain" id="PRO_5026771615" description="Lipoprotein" evidence="1">
    <location>
        <begin position="21"/>
        <end position="482"/>
    </location>
</feature>
<reference evidence="2 3" key="1">
    <citation type="journal article" date="2007" name="Appl. Environ. Microbiol.">
        <title>Genome sequence of the cellulolytic gliding bacterium Cytophaga hutchinsonii.</title>
        <authorList>
            <person name="Xie G."/>
            <person name="Bruce D.C."/>
            <person name="Challacombe J.F."/>
            <person name="Chertkov O."/>
            <person name="Detter J.C."/>
            <person name="Gilna P."/>
            <person name="Han C.S."/>
            <person name="Lucas S."/>
            <person name="Misra M."/>
            <person name="Myers G.L."/>
            <person name="Richardson P."/>
            <person name="Tapia R."/>
            <person name="Thayer N."/>
            <person name="Thompson L.S."/>
            <person name="Brettin T.S."/>
            <person name="Henrissat B."/>
            <person name="Wilson D.B."/>
            <person name="McBride M.J."/>
        </authorList>
    </citation>
    <scope>NUCLEOTIDE SEQUENCE [LARGE SCALE GENOMIC DNA]</scope>
    <source>
        <strain evidence="3">ATCC 33406 / DSM 1761 / CIP 103989 / NBRC 15051 / NCIMB 9469 / D465</strain>
    </source>
</reference>
<keyword evidence="3" id="KW-1185">Reference proteome</keyword>
<name>A0A6N4SVU7_CYTH3</name>
<proteinExistence type="predicted"/>
<dbReference type="Proteomes" id="UP000001822">
    <property type="component" value="Chromosome"/>
</dbReference>